<feature type="transmembrane region" description="Helical" evidence="1">
    <location>
        <begin position="34"/>
        <end position="53"/>
    </location>
</feature>
<organism evidence="2 3">
    <name type="scientific">Fictibacillus aquaticus</name>
    <dbReference type="NCBI Taxonomy" id="2021314"/>
    <lineage>
        <taxon>Bacteria</taxon>
        <taxon>Bacillati</taxon>
        <taxon>Bacillota</taxon>
        <taxon>Bacilli</taxon>
        <taxon>Bacillales</taxon>
        <taxon>Fictibacillaceae</taxon>
        <taxon>Fictibacillus</taxon>
    </lineage>
</organism>
<accession>A0A235F988</accession>
<dbReference type="OrthoDB" id="2969153at2"/>
<evidence type="ECO:0008006" key="4">
    <source>
        <dbReference type="Google" id="ProtNLM"/>
    </source>
</evidence>
<dbReference type="InterPro" id="IPR020372">
    <property type="entry name" value="Competence_ComGG"/>
</dbReference>
<proteinExistence type="predicted"/>
<comment type="caution">
    <text evidence="2">The sequence shown here is derived from an EMBL/GenBank/DDBJ whole genome shotgun (WGS) entry which is preliminary data.</text>
</comment>
<reference evidence="2 3" key="1">
    <citation type="submission" date="2017-07" db="EMBL/GenBank/DDBJ databases">
        <title>Fictibacillus sp. nov. GDSW-R2A3 Genome sequencing and assembly.</title>
        <authorList>
            <person name="Mayilraj S."/>
        </authorList>
    </citation>
    <scope>NUCLEOTIDE SEQUENCE [LARGE SCALE GENOMIC DNA]</scope>
    <source>
        <strain evidence="2 3">GDSW-R2A3</strain>
    </source>
</reference>
<keyword evidence="1" id="KW-1133">Transmembrane helix</keyword>
<name>A0A235F988_9BACL</name>
<dbReference type="Proteomes" id="UP000215059">
    <property type="component" value="Unassembled WGS sequence"/>
</dbReference>
<dbReference type="AlphaFoldDB" id="A0A235F988"/>
<dbReference type="Pfam" id="PF14173">
    <property type="entry name" value="ComGG"/>
    <property type="match status" value="1"/>
</dbReference>
<sequence length="156" mass="17750">MDYPENCRFCGKKGGTFLLAAAMGNMKKTDERGFVYPVILIICFGLFYTIMSASEMMVSERKFLQQEGSVKEDGTLLMAGARYAVFHINSDKEYVYPAELQFHHDNRSVVCYIDTTDSLTFHVILETSSSSGRKKKAAFFYLKESNNITDWTEEKG</sequence>
<dbReference type="EMBL" id="NOII01000002">
    <property type="protein sequence ID" value="OYD57822.1"/>
    <property type="molecule type" value="Genomic_DNA"/>
</dbReference>
<keyword evidence="1" id="KW-0812">Transmembrane</keyword>
<keyword evidence="3" id="KW-1185">Reference proteome</keyword>
<evidence type="ECO:0000313" key="3">
    <source>
        <dbReference type="Proteomes" id="UP000215059"/>
    </source>
</evidence>
<evidence type="ECO:0000313" key="2">
    <source>
        <dbReference type="EMBL" id="OYD57822.1"/>
    </source>
</evidence>
<keyword evidence="1" id="KW-0472">Membrane</keyword>
<evidence type="ECO:0000256" key="1">
    <source>
        <dbReference type="SAM" id="Phobius"/>
    </source>
</evidence>
<gene>
    <name evidence="2" type="ORF">CGZ90_07925</name>
</gene>
<protein>
    <recommendedName>
        <fullName evidence="4">Competence protein ComG</fullName>
    </recommendedName>
</protein>